<dbReference type="Proteomes" id="UP001164286">
    <property type="component" value="Unassembled WGS sequence"/>
</dbReference>
<feature type="region of interest" description="Disordered" evidence="1">
    <location>
        <begin position="783"/>
        <end position="806"/>
    </location>
</feature>
<evidence type="ECO:0000313" key="2">
    <source>
        <dbReference type="EMBL" id="KAI9633800.1"/>
    </source>
</evidence>
<keyword evidence="3" id="KW-1185">Reference proteome</keyword>
<sequence length="894" mass="98186">MPHSPSSDSLPMSARSRGSIYTNASSVHTLSADTDGLHRLLATRDLTTHVIAGAFEEYAWRGVLRGTRVRDWCEGLRTLLDELHIVEELHIALQTPAFATLFPFLSLITGPNGCEAHFIYPPPTLPADQLTSLDSDTLVDTVLSLLEGSEIVSPDDLAAPVTELVLEYIGAVWRQMASDEITGLSAADGVAKALVELEFEMQCQGTHSILRTLIFPIVRRIRFSIGFVTSFQLVSRLKSLIGRFNQMPSRHAPHHLIEAWALRRLNSGMSPQKVYDELVFIRERVRDEAIQDVVEAVSKQLGLEKKDTQDQDDSPGSPSFSFPRVSPPTPSKVFGFFSSKKAARKTMEPPRKGPSGFLFPAGFNPDRRPSLPVTPSQVPHRLVISSPLTSSSLTSFQSSDSFDLIIAQSQPHVAELLSQIMTFSEASDVRLILLDYIVESRYRLHSGGGADWYFGSGRESAASTLDTLEGRLVGKRDVMDLAAVFGEIRTQFDIPPPGSPIRIGIRERRKLINPPFVDTTRQMYHQDVPQDIVESRGVSFDIDSYYHRHITEEDEFELELEREERTVESRGSSSETVKARRKSTGASSQFSLSSNLSTNTDALTIPATDNRSSLFSTYTFSIREAKIGTIDQGHLHASQSDDSLASPSQTSPLGMFFPSRSESSPHDAYALPSPGARYRIDRMQSSSGGHLGIPRSSSPAGSFHSLLSALDLETRIPADLLDRFPDPSTLSPPTTPPDTATPASDRARRKQNRQCVVVDNLELSPDRHYQDFPEEVATPTLEPTRRRYTSAPGASVSTLNSIDESVPTQPGDLPLAQLLALFTGQTGAVGGAREGTTPADVARAATAFVYGEMQYADELGSGWDAEDQRRVIWLLRQIAALVRSSSLPLLTNSS</sequence>
<feature type="compositionally biased region" description="Polar residues" evidence="1">
    <location>
        <begin position="637"/>
        <end position="652"/>
    </location>
</feature>
<reference evidence="2" key="1">
    <citation type="journal article" date="2022" name="G3 (Bethesda)">
        <title>High quality genome of the basidiomycete yeast Dioszegia hungarica PDD-24b-2 isolated from cloud water.</title>
        <authorList>
            <person name="Jarrige D."/>
            <person name="Haridas S."/>
            <person name="Bleykasten-Grosshans C."/>
            <person name="Joly M."/>
            <person name="Nadalig T."/>
            <person name="Sancelme M."/>
            <person name="Vuilleumier S."/>
            <person name="Grigoriev I.V."/>
            <person name="Amato P."/>
            <person name="Bringel F."/>
        </authorList>
    </citation>
    <scope>NUCLEOTIDE SEQUENCE</scope>
    <source>
        <strain evidence="2">PDD-24b-2</strain>
    </source>
</reference>
<proteinExistence type="predicted"/>
<dbReference type="AlphaFoldDB" id="A0AA38H4Q8"/>
<dbReference type="EMBL" id="JAKWFO010000008">
    <property type="protein sequence ID" value="KAI9633800.1"/>
    <property type="molecule type" value="Genomic_DNA"/>
</dbReference>
<feature type="region of interest" description="Disordered" evidence="1">
    <location>
        <begin position="637"/>
        <end position="668"/>
    </location>
</feature>
<accession>A0AA38H4Q8</accession>
<evidence type="ECO:0000313" key="3">
    <source>
        <dbReference type="Proteomes" id="UP001164286"/>
    </source>
</evidence>
<organism evidence="2 3">
    <name type="scientific">Dioszegia hungarica</name>
    <dbReference type="NCBI Taxonomy" id="4972"/>
    <lineage>
        <taxon>Eukaryota</taxon>
        <taxon>Fungi</taxon>
        <taxon>Dikarya</taxon>
        <taxon>Basidiomycota</taxon>
        <taxon>Agaricomycotina</taxon>
        <taxon>Tremellomycetes</taxon>
        <taxon>Tremellales</taxon>
        <taxon>Bulleribasidiaceae</taxon>
        <taxon>Dioszegia</taxon>
    </lineage>
</organism>
<name>A0AA38H4Q8_9TREE</name>
<protein>
    <submittedName>
        <fullName evidence="2">Uncharacterized protein</fullName>
    </submittedName>
</protein>
<dbReference type="GeneID" id="77726794"/>
<dbReference type="RefSeq" id="XP_052943577.1">
    <property type="nucleotide sequence ID" value="XM_053087589.1"/>
</dbReference>
<feature type="compositionally biased region" description="Polar residues" evidence="1">
    <location>
        <begin position="795"/>
        <end position="806"/>
    </location>
</feature>
<feature type="region of interest" description="Disordered" evidence="1">
    <location>
        <begin position="554"/>
        <end position="594"/>
    </location>
</feature>
<feature type="region of interest" description="Disordered" evidence="1">
    <location>
        <begin position="301"/>
        <end position="327"/>
    </location>
</feature>
<evidence type="ECO:0000256" key="1">
    <source>
        <dbReference type="SAM" id="MobiDB-lite"/>
    </source>
</evidence>
<feature type="compositionally biased region" description="Low complexity" evidence="1">
    <location>
        <begin position="314"/>
        <end position="324"/>
    </location>
</feature>
<feature type="compositionally biased region" description="Low complexity" evidence="1">
    <location>
        <begin position="726"/>
        <end position="744"/>
    </location>
</feature>
<comment type="caution">
    <text evidence="2">The sequence shown here is derived from an EMBL/GenBank/DDBJ whole genome shotgun (WGS) entry which is preliminary data.</text>
</comment>
<feature type="region of interest" description="Disordered" evidence="1">
    <location>
        <begin position="721"/>
        <end position="754"/>
    </location>
</feature>
<gene>
    <name evidence="2" type="ORF">MKK02DRAFT_28566</name>
</gene>